<gene>
    <name evidence="5" type="primary">LOC140019761</name>
</gene>
<dbReference type="GeneID" id="140019761"/>
<evidence type="ECO:0000313" key="5">
    <source>
        <dbReference type="RefSeq" id="XP_071927645.1"/>
    </source>
</evidence>
<reference evidence="5" key="2">
    <citation type="submission" date="2025-08" db="UniProtKB">
        <authorList>
            <consortium name="RefSeq"/>
        </authorList>
    </citation>
    <scope>IDENTIFICATION</scope>
    <source>
        <tissue evidence="5">Leaves</tissue>
    </source>
</reference>
<name>A0ABM4W775_COFAR</name>
<protein>
    <submittedName>
        <fullName evidence="5">Protein GRAVITROPIC IN THE LIGHT 1-like</fullName>
    </submittedName>
</protein>
<proteinExistence type="predicted"/>
<evidence type="ECO:0000259" key="2">
    <source>
        <dbReference type="Pfam" id="PF04859"/>
    </source>
</evidence>
<dbReference type="Proteomes" id="UP001652660">
    <property type="component" value="Chromosome 1e"/>
</dbReference>
<organism evidence="4 5">
    <name type="scientific">Coffea arabica</name>
    <name type="common">Arabian coffee</name>
    <dbReference type="NCBI Taxonomy" id="13443"/>
    <lineage>
        <taxon>Eukaryota</taxon>
        <taxon>Viridiplantae</taxon>
        <taxon>Streptophyta</taxon>
        <taxon>Embryophyta</taxon>
        <taxon>Tracheophyta</taxon>
        <taxon>Spermatophyta</taxon>
        <taxon>Magnoliopsida</taxon>
        <taxon>eudicotyledons</taxon>
        <taxon>Gunneridae</taxon>
        <taxon>Pentapetalae</taxon>
        <taxon>asterids</taxon>
        <taxon>lamiids</taxon>
        <taxon>Gentianales</taxon>
        <taxon>Rubiaceae</taxon>
        <taxon>Ixoroideae</taxon>
        <taxon>Gardenieae complex</taxon>
        <taxon>Bertiereae - Coffeeae clade</taxon>
        <taxon>Coffeeae</taxon>
        <taxon>Coffea</taxon>
    </lineage>
</organism>
<keyword evidence="4" id="KW-1185">Reference proteome</keyword>
<feature type="domain" description="GIL1/IRKI C-terminal" evidence="3">
    <location>
        <begin position="385"/>
        <end position="441"/>
    </location>
</feature>
<dbReference type="Pfam" id="PF24994">
    <property type="entry name" value="GIL1_IRKI_C"/>
    <property type="match status" value="1"/>
</dbReference>
<feature type="domain" description="DUF641" evidence="2">
    <location>
        <begin position="96"/>
        <end position="208"/>
    </location>
</feature>
<dbReference type="InterPro" id="IPR006943">
    <property type="entry name" value="DUF641_pln"/>
</dbReference>
<sequence>MGLEAYYEGMMECAAAKPSNTPSNISDIVSRFARVCKFMSIGVFTAENQCSDGGKKVAFLGEETSSGLSAEAERDNEKIHLVDEGSVGCECGHLEICKLFDTVSTVKLAYIKLQEAHIPYDPDKIVAADEVVVSQLETLCAIKRAFKEKQLREVNSVSACLALLLAEIQVQERLLEKLKSEVKTKEAKVVNLHRELEDLKLENKRLSEEFKKRGMECIKTVNVSSFEEIVKAVSKATHDFAKPLIALMKVSGWDLDHAANAIENKVVYAKRSHKKYAFEAYIARRMFHGFSSQSCDTERIMTLDDPINVLIEDPQSEFAKFCRKKYLLLIHPWMETSFFGNTDHRTFVTNGLHPYTPFYRAFVRMARWVWILQGTYSATIPKVEIFYVDRGSDFSGSYMECVEELKDDAFMVSRGDKRFKVEFMILPGFRIGDTLIRSQVYLSKVRSSNVT</sequence>
<dbReference type="RefSeq" id="XP_071927645.1">
    <property type="nucleotide sequence ID" value="XM_072071544.1"/>
</dbReference>
<feature type="coiled-coil region" evidence="1">
    <location>
        <begin position="161"/>
        <end position="209"/>
    </location>
</feature>
<keyword evidence="1" id="KW-0175">Coiled coil</keyword>
<dbReference type="Pfam" id="PF04859">
    <property type="entry name" value="DUF641"/>
    <property type="match status" value="1"/>
</dbReference>
<accession>A0ABM4W775</accession>
<evidence type="ECO:0000313" key="4">
    <source>
        <dbReference type="Proteomes" id="UP001652660"/>
    </source>
</evidence>
<dbReference type="PANTHER" id="PTHR31161">
    <property type="entry name" value="PROTEIN GRAVITROPIC IN THE LIGHT 1"/>
    <property type="match status" value="1"/>
</dbReference>
<evidence type="ECO:0000256" key="1">
    <source>
        <dbReference type="SAM" id="Coils"/>
    </source>
</evidence>
<reference evidence="4" key="1">
    <citation type="journal article" date="2025" name="Foods">
        <title>Unveiling the Microbial Signatures of Arabica Coffee Cherries: Insights into Ripeness Specific Diversity, Functional Traits, and Implications for Quality and Safety.</title>
        <authorList>
            <consortium name="RefSeq"/>
            <person name="Tenea G.N."/>
            <person name="Cifuentes V."/>
            <person name="Reyes P."/>
            <person name="Cevallos-Vallejos M."/>
        </authorList>
    </citation>
    <scope>NUCLEOTIDE SEQUENCE [LARGE SCALE GENOMIC DNA]</scope>
</reference>
<dbReference type="InterPro" id="IPR056813">
    <property type="entry name" value="GIL1_IRKI_C"/>
</dbReference>
<evidence type="ECO:0000259" key="3">
    <source>
        <dbReference type="Pfam" id="PF24994"/>
    </source>
</evidence>
<dbReference type="InterPro" id="IPR040225">
    <property type="entry name" value="GIL1-like"/>
</dbReference>